<gene>
    <name evidence="3" type="ORF">C2S53_017373</name>
</gene>
<feature type="domain" description="Large ribosomal subunit protein uL4 C-terminal" evidence="2">
    <location>
        <begin position="285"/>
        <end position="325"/>
    </location>
</feature>
<evidence type="ECO:0000259" key="2">
    <source>
        <dbReference type="Pfam" id="PF14374"/>
    </source>
</evidence>
<reference evidence="3 4" key="1">
    <citation type="journal article" date="2021" name="Nat. Commun.">
        <title>Incipient diploidization of the medicinal plant Perilla within 10,000 years.</title>
        <authorList>
            <person name="Zhang Y."/>
            <person name="Shen Q."/>
            <person name="Leng L."/>
            <person name="Zhang D."/>
            <person name="Chen S."/>
            <person name="Shi Y."/>
            <person name="Ning Z."/>
            <person name="Chen S."/>
        </authorList>
    </citation>
    <scope>NUCLEOTIDE SEQUENCE [LARGE SCALE GENOMIC DNA]</scope>
    <source>
        <strain evidence="4">cv. PC099</strain>
    </source>
</reference>
<feature type="compositionally biased region" description="Basic and acidic residues" evidence="1">
    <location>
        <begin position="196"/>
        <end position="213"/>
    </location>
</feature>
<evidence type="ECO:0000313" key="4">
    <source>
        <dbReference type="Proteomes" id="UP001190926"/>
    </source>
</evidence>
<name>A0AAD4NZA6_PERFH</name>
<keyword evidence="3" id="KW-0687">Ribonucleoprotein</keyword>
<feature type="compositionally biased region" description="Basic and acidic residues" evidence="1">
    <location>
        <begin position="168"/>
        <end position="177"/>
    </location>
</feature>
<proteinExistence type="predicted"/>
<keyword evidence="3" id="KW-0689">Ribosomal protein</keyword>
<accession>A0AAD4NZA6</accession>
<dbReference type="InterPro" id="IPR025755">
    <property type="entry name" value="Ribos_uL4_C_dom"/>
</dbReference>
<dbReference type="EMBL" id="SDAM02002215">
    <property type="protein sequence ID" value="KAH6821243.1"/>
    <property type="molecule type" value="Genomic_DNA"/>
</dbReference>
<comment type="caution">
    <text evidence="3">The sequence shown here is derived from an EMBL/GenBank/DDBJ whole genome shotgun (WGS) entry which is preliminary data.</text>
</comment>
<evidence type="ECO:0000313" key="3">
    <source>
        <dbReference type="EMBL" id="KAH6821243.1"/>
    </source>
</evidence>
<feature type="compositionally biased region" description="Low complexity" evidence="1">
    <location>
        <begin position="180"/>
        <end position="191"/>
    </location>
</feature>
<protein>
    <submittedName>
        <fullName evidence="3">Ribosomal protein L4/L1 family</fullName>
    </submittedName>
</protein>
<dbReference type="Pfam" id="PF14374">
    <property type="entry name" value="Ribos_L4_asso_C"/>
    <property type="match status" value="1"/>
</dbReference>
<sequence>MKIYSSSIVKKACSSPSIPPPACIRNYYSFSILHSDLFPCAHVPSSCSYSCSLEHGNPWEIPEKAKLDGVDEEIRKVFEKFNFLDNVVIEVGLLRGQKSDNVDVTLEPEELEMISMKFGWNKEWANCLIPATSAADAVSQAAPAVENVGVPPTAPPARALSFMAATKGEKTGDESHGGRSRAMSSMASAGGTVDDSVGHDGTDATGKESHTVDSRQDAWLETVNVTQKHHEAIAASIIPSLVLAHVSDAAEAIEKTNFVLKVLKYSHGIRPRKWKMRNQRYISRKEVKRATLKKSPLKNLNVMLKLNLYAKTAKKMALLVETQRVKAKQENKLDKKRNSITLYILDLWYMIL</sequence>
<dbReference type="Proteomes" id="UP001190926">
    <property type="component" value="Unassembled WGS sequence"/>
</dbReference>
<dbReference type="InterPro" id="IPR045240">
    <property type="entry name" value="Ribosomal_uL4_euk/arch"/>
</dbReference>
<feature type="region of interest" description="Disordered" evidence="1">
    <location>
        <begin position="168"/>
        <end position="213"/>
    </location>
</feature>
<dbReference type="PANTHER" id="PTHR19431">
    <property type="entry name" value="60S RIBOSOMAL PROTEIN L4"/>
    <property type="match status" value="1"/>
</dbReference>
<keyword evidence="4" id="KW-1185">Reference proteome</keyword>
<dbReference type="GO" id="GO:0005840">
    <property type="term" value="C:ribosome"/>
    <property type="evidence" value="ECO:0007669"/>
    <property type="project" value="UniProtKB-KW"/>
</dbReference>
<dbReference type="AlphaFoldDB" id="A0AAD4NZA6"/>
<organism evidence="3 4">
    <name type="scientific">Perilla frutescens var. hirtella</name>
    <name type="common">Perilla citriodora</name>
    <name type="synonym">Perilla setoyensis</name>
    <dbReference type="NCBI Taxonomy" id="608512"/>
    <lineage>
        <taxon>Eukaryota</taxon>
        <taxon>Viridiplantae</taxon>
        <taxon>Streptophyta</taxon>
        <taxon>Embryophyta</taxon>
        <taxon>Tracheophyta</taxon>
        <taxon>Spermatophyta</taxon>
        <taxon>Magnoliopsida</taxon>
        <taxon>eudicotyledons</taxon>
        <taxon>Gunneridae</taxon>
        <taxon>Pentapetalae</taxon>
        <taxon>asterids</taxon>
        <taxon>lamiids</taxon>
        <taxon>Lamiales</taxon>
        <taxon>Lamiaceae</taxon>
        <taxon>Nepetoideae</taxon>
        <taxon>Elsholtzieae</taxon>
        <taxon>Perilla</taxon>
    </lineage>
</organism>
<evidence type="ECO:0000256" key="1">
    <source>
        <dbReference type="SAM" id="MobiDB-lite"/>
    </source>
</evidence>